<comment type="caution">
    <text evidence="2">The sequence shown here is derived from an EMBL/GenBank/DDBJ whole genome shotgun (WGS) entry which is preliminary data.</text>
</comment>
<reference evidence="2" key="1">
    <citation type="journal article" date="2017" name="Gigascience">
        <title>The first near-complete assembly of the hexaploid bread wheat genome, Triticum aestivum.</title>
        <authorList>
            <person name="Zimin A.V."/>
            <person name="Puiu D."/>
            <person name="Hall R."/>
            <person name="Kingan S."/>
            <person name="Clavijo B.J."/>
            <person name="Salzberg S.L."/>
        </authorList>
    </citation>
    <scope>NUCLEOTIDE SEQUENCE</scope>
    <source>
        <tissue evidence="2">Leaf</tissue>
    </source>
</reference>
<feature type="region of interest" description="Disordered" evidence="1">
    <location>
        <begin position="97"/>
        <end position="124"/>
    </location>
</feature>
<accession>A0A9R1JAI5</accession>
<name>A0A9R1JAI5_WHEAT</name>
<reference evidence="2" key="2">
    <citation type="submission" date="2020-03" db="EMBL/GenBank/DDBJ databases">
        <title>The second near-complete assembly of the hexaploid bread wheat (Triticum aestivum) genome.</title>
        <authorList>
            <person name="Zimin A.V."/>
            <person name="Puiu D."/>
            <person name="Shumante A."/>
            <person name="Alonge M."/>
            <person name="Salzberg S.L."/>
        </authorList>
    </citation>
    <scope>NUCLEOTIDE SEQUENCE</scope>
    <source>
        <tissue evidence="2">Leaf</tissue>
    </source>
</reference>
<dbReference type="Proteomes" id="UP000815260">
    <property type="component" value="Chromosome 2B"/>
</dbReference>
<dbReference type="AlphaFoldDB" id="A0A9R1JAI5"/>
<protein>
    <submittedName>
        <fullName evidence="2">Uncharacterized protein</fullName>
    </submittedName>
</protein>
<evidence type="ECO:0000256" key="1">
    <source>
        <dbReference type="SAM" id="MobiDB-lite"/>
    </source>
</evidence>
<feature type="non-terminal residue" evidence="2">
    <location>
        <position position="124"/>
    </location>
</feature>
<feature type="non-terminal residue" evidence="2">
    <location>
        <position position="1"/>
    </location>
</feature>
<proteinExistence type="predicted"/>
<dbReference type="EMBL" id="CM022215">
    <property type="protein sequence ID" value="KAF7009727.1"/>
    <property type="molecule type" value="Genomic_DNA"/>
</dbReference>
<sequence length="124" mass="14417">GEGPQVQLLLGPVLQARGRNALRRALLWVLLLSPRRPVPEPGRDLDQHLHAALPHREPLEPLRGVHVLVHHHPHNCGLRRHARRQLEGDALHHLLHALQSRPHRLPHRQHDQPRRPRHQPHQEI</sequence>
<feature type="compositionally biased region" description="Basic and acidic residues" evidence="1">
    <location>
        <begin position="108"/>
        <end position="124"/>
    </location>
</feature>
<evidence type="ECO:0000313" key="2">
    <source>
        <dbReference type="EMBL" id="KAF7009727.1"/>
    </source>
</evidence>
<organism evidence="2">
    <name type="scientific">Triticum aestivum</name>
    <name type="common">Wheat</name>
    <dbReference type="NCBI Taxonomy" id="4565"/>
    <lineage>
        <taxon>Eukaryota</taxon>
        <taxon>Viridiplantae</taxon>
        <taxon>Streptophyta</taxon>
        <taxon>Embryophyta</taxon>
        <taxon>Tracheophyta</taxon>
        <taxon>Spermatophyta</taxon>
        <taxon>Magnoliopsida</taxon>
        <taxon>Liliopsida</taxon>
        <taxon>Poales</taxon>
        <taxon>Poaceae</taxon>
        <taxon>BOP clade</taxon>
        <taxon>Pooideae</taxon>
        <taxon>Triticodae</taxon>
        <taxon>Triticeae</taxon>
        <taxon>Triticinae</taxon>
        <taxon>Triticum</taxon>
    </lineage>
</organism>
<gene>
    <name evidence="2" type="ORF">CFC21_024233</name>
</gene>